<dbReference type="Pfam" id="PF06790">
    <property type="entry name" value="UPF0259"/>
    <property type="match status" value="1"/>
</dbReference>
<organism evidence="2">
    <name type="scientific">freshwater metagenome</name>
    <dbReference type="NCBI Taxonomy" id="449393"/>
    <lineage>
        <taxon>unclassified sequences</taxon>
        <taxon>metagenomes</taxon>
        <taxon>ecological metagenomes</taxon>
    </lineage>
</organism>
<evidence type="ECO:0000313" key="2">
    <source>
        <dbReference type="EMBL" id="CAB4338331.1"/>
    </source>
</evidence>
<protein>
    <submittedName>
        <fullName evidence="2">Unannotated protein</fullName>
    </submittedName>
</protein>
<dbReference type="EMBL" id="CAESAO010000018">
    <property type="protein sequence ID" value="CAB4338331.1"/>
    <property type="molecule type" value="Genomic_DNA"/>
</dbReference>
<accession>A0A6J5Z6U1</accession>
<proteinExistence type="predicted"/>
<evidence type="ECO:0000256" key="1">
    <source>
        <dbReference type="SAM" id="Phobius"/>
    </source>
</evidence>
<reference evidence="2" key="1">
    <citation type="submission" date="2020-05" db="EMBL/GenBank/DDBJ databases">
        <authorList>
            <person name="Chiriac C."/>
            <person name="Salcher M."/>
            <person name="Ghai R."/>
            <person name="Kavagutti S V."/>
        </authorList>
    </citation>
    <scope>NUCLEOTIDE SEQUENCE</scope>
</reference>
<feature type="transmembrane region" description="Helical" evidence="1">
    <location>
        <begin position="196"/>
        <end position="219"/>
    </location>
</feature>
<feature type="transmembrane region" description="Helical" evidence="1">
    <location>
        <begin position="110"/>
        <end position="143"/>
    </location>
</feature>
<keyword evidence="1" id="KW-0812">Transmembrane</keyword>
<feature type="transmembrane region" description="Helical" evidence="1">
    <location>
        <begin position="29"/>
        <end position="50"/>
    </location>
</feature>
<keyword evidence="1" id="KW-0472">Membrane</keyword>
<gene>
    <name evidence="2" type="ORF">UFOPK3522_00365</name>
</gene>
<sequence>MTTAGAEPGHIDVGKVLTDTGDVLKKSFATVWIIALILFIPVAILGYFASEGWLINVIYSIASLIASLYMAGAVVRVVQDVEADGKVDASVGDLLGSISSKLWPLLLLSVVTGILIVIGFIFFIIPGIILALMWLVAVPVLVAEDKGVFASMSRSSELTKGNRWRLILLFIVIYVLLAVIFVVIAIFAAITPILGVIIGILVAIVVYPYIAIIIAVTYYELLAAHGESKPGPGVATSGGEMPA</sequence>
<dbReference type="AlphaFoldDB" id="A0A6J5Z6U1"/>
<feature type="transmembrane region" description="Helical" evidence="1">
    <location>
        <begin position="164"/>
        <end position="190"/>
    </location>
</feature>
<name>A0A6J5Z6U1_9ZZZZ</name>
<keyword evidence="1" id="KW-1133">Transmembrane helix</keyword>
<feature type="transmembrane region" description="Helical" evidence="1">
    <location>
        <begin position="57"/>
        <end position="78"/>
    </location>
</feature>